<dbReference type="AlphaFoldDB" id="A0A2X0UIR7"/>
<keyword evidence="2" id="KW-0479">Metal-binding</keyword>
<keyword evidence="4" id="KW-0862">Zinc</keyword>
<dbReference type="Gene3D" id="3.60.15.10">
    <property type="entry name" value="Ribonuclease Z/Hydroxyacylglutathione hydrolase-like"/>
    <property type="match status" value="1"/>
</dbReference>
<evidence type="ECO:0000256" key="1">
    <source>
        <dbReference type="ARBA" id="ARBA00001947"/>
    </source>
</evidence>
<keyword evidence="7" id="KW-1185">Reference proteome</keyword>
<evidence type="ECO:0000313" key="7">
    <source>
        <dbReference type="Proteomes" id="UP000250192"/>
    </source>
</evidence>
<dbReference type="CDD" id="cd06262">
    <property type="entry name" value="metallo-hydrolase-like_MBL-fold"/>
    <property type="match status" value="1"/>
</dbReference>
<proteinExistence type="predicted"/>
<organism evidence="6 7">
    <name type="scientific">Schaalia odontolytica</name>
    <dbReference type="NCBI Taxonomy" id="1660"/>
    <lineage>
        <taxon>Bacteria</taxon>
        <taxon>Bacillati</taxon>
        <taxon>Actinomycetota</taxon>
        <taxon>Actinomycetes</taxon>
        <taxon>Actinomycetales</taxon>
        <taxon>Actinomycetaceae</taxon>
        <taxon>Schaalia</taxon>
    </lineage>
</organism>
<protein>
    <submittedName>
        <fullName evidence="6">Hydroxyacylglutathione hydrolase</fullName>
    </submittedName>
</protein>
<gene>
    <name evidence="6" type="ORF">NCTC9935_01066</name>
</gene>
<evidence type="ECO:0000259" key="5">
    <source>
        <dbReference type="SMART" id="SM00849"/>
    </source>
</evidence>
<dbReference type="GeneID" id="93758690"/>
<dbReference type="GO" id="GO:0016787">
    <property type="term" value="F:hydrolase activity"/>
    <property type="evidence" value="ECO:0007669"/>
    <property type="project" value="UniProtKB-KW"/>
</dbReference>
<name>A0A2X0UIR7_9ACTO</name>
<dbReference type="InterPro" id="IPR001279">
    <property type="entry name" value="Metallo-B-lactamas"/>
</dbReference>
<sequence>MFTIEQMTVGAWKAECYALTNEAGTIVLDPGAEPQRILRWFGDKKVVGIILTHCHSDHIGAVNELVEAYGCWVACGARDVDGVADVHRSGFDEEGIDYTVDHVDRALEEGDVVTWGGDSLTVLNTPGHTPGSICLLCEDHKVMFSGDMLFQGAIGSTAFVLGNDADMVRSCARLTELDPALRVYPGHGGPTTMRAELPMLAFIVQRAMRAAPHNPSWREGSWW</sequence>
<dbReference type="Proteomes" id="UP000250192">
    <property type="component" value="Unassembled WGS sequence"/>
</dbReference>
<dbReference type="Pfam" id="PF00753">
    <property type="entry name" value="Lactamase_B"/>
    <property type="match status" value="1"/>
</dbReference>
<dbReference type="RefSeq" id="WP_111823618.1">
    <property type="nucleotide sequence ID" value="NZ_CBDERX010000003.1"/>
</dbReference>
<keyword evidence="3 6" id="KW-0378">Hydrolase</keyword>
<dbReference type="EMBL" id="UAPR01000003">
    <property type="protein sequence ID" value="SPT55560.1"/>
    <property type="molecule type" value="Genomic_DNA"/>
</dbReference>
<evidence type="ECO:0000256" key="3">
    <source>
        <dbReference type="ARBA" id="ARBA00022801"/>
    </source>
</evidence>
<dbReference type="SMART" id="SM00849">
    <property type="entry name" value="Lactamase_B"/>
    <property type="match status" value="1"/>
</dbReference>
<evidence type="ECO:0000256" key="2">
    <source>
        <dbReference type="ARBA" id="ARBA00022723"/>
    </source>
</evidence>
<evidence type="ECO:0000313" key="6">
    <source>
        <dbReference type="EMBL" id="SPT55560.1"/>
    </source>
</evidence>
<dbReference type="InterPro" id="IPR051453">
    <property type="entry name" value="MBL_Glyoxalase_II"/>
</dbReference>
<dbReference type="SUPFAM" id="SSF56281">
    <property type="entry name" value="Metallo-hydrolase/oxidoreductase"/>
    <property type="match status" value="1"/>
</dbReference>
<reference evidence="6 7" key="1">
    <citation type="submission" date="2018-06" db="EMBL/GenBank/DDBJ databases">
        <authorList>
            <consortium name="Pathogen Informatics"/>
            <person name="Doyle S."/>
        </authorList>
    </citation>
    <scope>NUCLEOTIDE SEQUENCE [LARGE SCALE GENOMIC DNA]</scope>
    <source>
        <strain evidence="6 7">NCTC9935</strain>
    </source>
</reference>
<dbReference type="GO" id="GO:0046872">
    <property type="term" value="F:metal ion binding"/>
    <property type="evidence" value="ECO:0007669"/>
    <property type="project" value="UniProtKB-KW"/>
</dbReference>
<evidence type="ECO:0000256" key="4">
    <source>
        <dbReference type="ARBA" id="ARBA00022833"/>
    </source>
</evidence>
<dbReference type="OrthoDB" id="9802991at2"/>
<dbReference type="InterPro" id="IPR036866">
    <property type="entry name" value="RibonucZ/Hydroxyglut_hydro"/>
</dbReference>
<comment type="cofactor">
    <cofactor evidence="1">
        <name>Zn(2+)</name>
        <dbReference type="ChEBI" id="CHEBI:29105"/>
    </cofactor>
</comment>
<dbReference type="PANTHER" id="PTHR46233:SF3">
    <property type="entry name" value="HYDROXYACYLGLUTATHIONE HYDROLASE GLOC"/>
    <property type="match status" value="1"/>
</dbReference>
<dbReference type="PANTHER" id="PTHR46233">
    <property type="entry name" value="HYDROXYACYLGLUTATHIONE HYDROLASE GLOC"/>
    <property type="match status" value="1"/>
</dbReference>
<feature type="domain" description="Metallo-beta-lactamase" evidence="5">
    <location>
        <begin position="13"/>
        <end position="187"/>
    </location>
</feature>
<accession>A0A2X0UIR7</accession>